<evidence type="ECO:0000313" key="3">
    <source>
        <dbReference type="Proteomes" id="UP000887013"/>
    </source>
</evidence>
<feature type="compositionally biased region" description="Low complexity" evidence="1">
    <location>
        <begin position="1"/>
        <end position="17"/>
    </location>
</feature>
<dbReference type="AlphaFoldDB" id="A0A8X6MPC2"/>
<gene>
    <name evidence="2" type="ORF">NPIL_100381</name>
</gene>
<organism evidence="2 3">
    <name type="scientific">Nephila pilipes</name>
    <name type="common">Giant wood spider</name>
    <name type="synonym">Nephila maculata</name>
    <dbReference type="NCBI Taxonomy" id="299642"/>
    <lineage>
        <taxon>Eukaryota</taxon>
        <taxon>Metazoa</taxon>
        <taxon>Ecdysozoa</taxon>
        <taxon>Arthropoda</taxon>
        <taxon>Chelicerata</taxon>
        <taxon>Arachnida</taxon>
        <taxon>Araneae</taxon>
        <taxon>Araneomorphae</taxon>
        <taxon>Entelegynae</taxon>
        <taxon>Araneoidea</taxon>
        <taxon>Nephilidae</taxon>
        <taxon>Nephila</taxon>
    </lineage>
</organism>
<evidence type="ECO:0000256" key="1">
    <source>
        <dbReference type="SAM" id="MobiDB-lite"/>
    </source>
</evidence>
<dbReference type="EMBL" id="BMAW01000827">
    <property type="protein sequence ID" value="GFS70867.1"/>
    <property type="molecule type" value="Genomic_DNA"/>
</dbReference>
<accession>A0A8X6MPC2</accession>
<keyword evidence="3" id="KW-1185">Reference proteome</keyword>
<feature type="region of interest" description="Disordered" evidence="1">
    <location>
        <begin position="1"/>
        <end position="44"/>
    </location>
</feature>
<evidence type="ECO:0000313" key="2">
    <source>
        <dbReference type="EMBL" id="GFS70867.1"/>
    </source>
</evidence>
<dbReference type="Proteomes" id="UP000887013">
    <property type="component" value="Unassembled WGS sequence"/>
</dbReference>
<comment type="caution">
    <text evidence="2">The sequence shown here is derived from an EMBL/GenBank/DDBJ whole genome shotgun (WGS) entry which is preliminary data.</text>
</comment>
<name>A0A8X6MPC2_NEPPI</name>
<protein>
    <submittedName>
        <fullName evidence="2">Uncharacterized protein</fullName>
    </submittedName>
</protein>
<reference evidence="2" key="1">
    <citation type="submission" date="2020-08" db="EMBL/GenBank/DDBJ databases">
        <title>Multicomponent nature underlies the extraordinary mechanical properties of spider dragline silk.</title>
        <authorList>
            <person name="Kono N."/>
            <person name="Nakamura H."/>
            <person name="Mori M."/>
            <person name="Yoshida Y."/>
            <person name="Ohtoshi R."/>
            <person name="Malay A.D."/>
            <person name="Moran D.A.P."/>
            <person name="Tomita M."/>
            <person name="Numata K."/>
            <person name="Arakawa K."/>
        </authorList>
    </citation>
    <scope>NUCLEOTIDE SEQUENCE</scope>
</reference>
<proteinExistence type="predicted"/>
<sequence>MHSIPSSSSGESENEINANDAPPLLASVQSDDKHESGSEDNDGFTVVIKKKRVPPIFIDESINTPELLKELSEKTGTKVPEKWLLKNNTPLNRLPLKTTAQ</sequence>